<dbReference type="Pfam" id="PF21818">
    <property type="entry name" value="DUF6884"/>
    <property type="match status" value="1"/>
</dbReference>
<dbReference type="AlphaFoldDB" id="M0DTF8"/>
<evidence type="ECO:0000313" key="2">
    <source>
        <dbReference type="EMBL" id="ELZ38796.1"/>
    </source>
</evidence>
<reference evidence="2 3" key="1">
    <citation type="journal article" date="2014" name="PLoS Genet.">
        <title>Phylogenetically driven sequencing of extremely halophilic archaea reveals strategies for static and dynamic osmo-response.</title>
        <authorList>
            <person name="Becker E.A."/>
            <person name="Seitzer P.M."/>
            <person name="Tritt A."/>
            <person name="Larsen D."/>
            <person name="Krusor M."/>
            <person name="Yao A.I."/>
            <person name="Wu D."/>
            <person name="Madern D."/>
            <person name="Eisen J.A."/>
            <person name="Darling A.E."/>
            <person name="Facciotti M.T."/>
        </authorList>
    </citation>
    <scope>NUCLEOTIDE SEQUENCE [LARGE SCALE GENOMIC DNA]</scope>
    <source>
        <strain evidence="2 3">DSM 1137</strain>
    </source>
</reference>
<comment type="caution">
    <text evidence="2">The sequence shown here is derived from an EMBL/GenBank/DDBJ whole genome shotgun (WGS) entry which is preliminary data.</text>
</comment>
<proteinExistence type="predicted"/>
<protein>
    <recommendedName>
        <fullName evidence="1">DUF6884 domain-containing protein</fullName>
    </recommendedName>
</protein>
<dbReference type="EMBL" id="AOJE01000050">
    <property type="protein sequence ID" value="ELZ38796.1"/>
    <property type="molecule type" value="Genomic_DNA"/>
</dbReference>
<name>M0DTF8_9EURY</name>
<organism evidence="2 3">
    <name type="scientific">Halorubrum saccharovorum DSM 1137</name>
    <dbReference type="NCBI Taxonomy" id="1227484"/>
    <lineage>
        <taxon>Archaea</taxon>
        <taxon>Methanobacteriati</taxon>
        <taxon>Methanobacteriota</taxon>
        <taxon>Stenosarchaea group</taxon>
        <taxon>Halobacteria</taxon>
        <taxon>Halobacteriales</taxon>
        <taxon>Haloferacaceae</taxon>
        <taxon>Halorubrum</taxon>
    </lineage>
</organism>
<dbReference type="RefSeq" id="WP_004048477.1">
    <property type="nucleotide sequence ID" value="NZ_AOJE01000050.1"/>
</dbReference>
<keyword evidence="3" id="KW-1185">Reference proteome</keyword>
<dbReference type="STRING" id="1227484.C471_09230"/>
<gene>
    <name evidence="2" type="ORF">C471_09230</name>
</gene>
<dbReference type="PATRIC" id="fig|1227484.4.peg.1841"/>
<dbReference type="Proteomes" id="UP000011514">
    <property type="component" value="Unassembled WGS sequence"/>
</dbReference>
<dbReference type="eggNOG" id="arCOG03726">
    <property type="taxonomic scope" value="Archaea"/>
</dbReference>
<dbReference type="InterPro" id="IPR049251">
    <property type="entry name" value="DUF6884"/>
</dbReference>
<dbReference type="OrthoDB" id="206471at2157"/>
<feature type="domain" description="DUF6884" evidence="1">
    <location>
        <begin position="119"/>
        <end position="245"/>
    </location>
</feature>
<accession>M0DTF8</accession>
<sequence>MSDSDHTPNPREHELPDGDLAVSSHWVWGVRDATTVPEADRPLYRILMDVLADAHVPDCLPARLATECDDLVDARETVTNIERGRVDVENVGYGMSYCHKVRDAIDGHRDRDPLRFVAVGCSGSKHDVAGAVPAKDLYRRAYWTCKREYGETLGDEWTIISAEHAVLDPDEPIEYYERTPDDLAGVPVDSSERLPTGEPVTTLLDQWALRVYEGITEWVSSVSGLDPRDIELEILLGRSYRDPLEARGVFDRLRARGDLSIRFPFQEVEQAAGGNGNQMGWMSDEVEAATAVATDGGSTDGDE</sequence>
<evidence type="ECO:0000313" key="3">
    <source>
        <dbReference type="Proteomes" id="UP000011514"/>
    </source>
</evidence>
<evidence type="ECO:0000259" key="1">
    <source>
        <dbReference type="Pfam" id="PF21818"/>
    </source>
</evidence>